<accession>X1ACK3</accession>
<sequence>DAGSVVLASQFFSPDMDPNQYQEVYPEYIKEIGKEYFPPNRLRKITNQFIKWGIGFNFLYMTDAAKVYKEGSWNNWDFNREKSKELLEKEIEFCKPDLIVLLGDSPLSLLDKTKDYGSVVESRKLLLIKGRKCIVAPFFIGNGPVGNRHGKGFDKRLEIASNLIKKLIKLC</sequence>
<organism evidence="1">
    <name type="scientific">marine sediment metagenome</name>
    <dbReference type="NCBI Taxonomy" id="412755"/>
    <lineage>
        <taxon>unclassified sequences</taxon>
        <taxon>metagenomes</taxon>
        <taxon>ecological metagenomes</taxon>
    </lineage>
</organism>
<comment type="caution">
    <text evidence="1">The sequence shown here is derived from an EMBL/GenBank/DDBJ whole genome shotgun (WGS) entry which is preliminary data.</text>
</comment>
<evidence type="ECO:0008006" key="2">
    <source>
        <dbReference type="Google" id="ProtNLM"/>
    </source>
</evidence>
<dbReference type="EMBL" id="BART01013660">
    <property type="protein sequence ID" value="GAG79634.1"/>
    <property type="molecule type" value="Genomic_DNA"/>
</dbReference>
<protein>
    <recommendedName>
        <fullName evidence="2">Uracil-DNA glycosylase-like domain-containing protein</fullName>
    </recommendedName>
</protein>
<proteinExistence type="predicted"/>
<name>X1ACK3_9ZZZZ</name>
<dbReference type="AlphaFoldDB" id="X1ACK3"/>
<feature type="non-terminal residue" evidence="1">
    <location>
        <position position="1"/>
    </location>
</feature>
<reference evidence="1" key="1">
    <citation type="journal article" date="2014" name="Front. Microbiol.">
        <title>High frequency of phylogenetically diverse reductive dehalogenase-homologous genes in deep subseafloor sedimentary metagenomes.</title>
        <authorList>
            <person name="Kawai M."/>
            <person name="Futagami T."/>
            <person name="Toyoda A."/>
            <person name="Takaki Y."/>
            <person name="Nishi S."/>
            <person name="Hori S."/>
            <person name="Arai W."/>
            <person name="Tsubouchi T."/>
            <person name="Morono Y."/>
            <person name="Uchiyama I."/>
            <person name="Ito T."/>
            <person name="Fujiyama A."/>
            <person name="Inagaki F."/>
            <person name="Takami H."/>
        </authorList>
    </citation>
    <scope>NUCLEOTIDE SEQUENCE</scope>
    <source>
        <strain evidence="1">Expedition CK06-06</strain>
    </source>
</reference>
<gene>
    <name evidence="1" type="ORF">S01H4_27791</name>
</gene>
<evidence type="ECO:0000313" key="1">
    <source>
        <dbReference type="EMBL" id="GAG79634.1"/>
    </source>
</evidence>